<evidence type="ECO:0000256" key="1">
    <source>
        <dbReference type="SAM" id="SignalP"/>
    </source>
</evidence>
<name>A0A845M1Z3_9RHOB</name>
<dbReference type="RefSeq" id="WP_161349863.1">
    <property type="nucleotide sequence ID" value="NZ_WTUX01000005.1"/>
</dbReference>
<dbReference type="Proteomes" id="UP000467322">
    <property type="component" value="Unassembled WGS sequence"/>
</dbReference>
<feature type="signal peptide" evidence="1">
    <location>
        <begin position="1"/>
        <end position="32"/>
    </location>
</feature>
<dbReference type="Gene3D" id="3.90.1170.50">
    <property type="entry name" value="Aldehyde oxidase/xanthine dehydrogenase, a/b hammerhead"/>
    <property type="match status" value="1"/>
</dbReference>
<evidence type="ECO:0000313" key="4">
    <source>
        <dbReference type="Proteomes" id="UP000467322"/>
    </source>
</evidence>
<dbReference type="Pfam" id="PF02738">
    <property type="entry name" value="MoCoBD_1"/>
    <property type="match status" value="1"/>
</dbReference>
<dbReference type="SUPFAM" id="SSF56003">
    <property type="entry name" value="Molybdenum cofactor-binding domain"/>
    <property type="match status" value="2"/>
</dbReference>
<dbReference type="InterPro" id="IPR037165">
    <property type="entry name" value="AldOxase/xan_DH_Mopterin-bd_sf"/>
</dbReference>
<dbReference type="InterPro" id="IPR006311">
    <property type="entry name" value="TAT_signal"/>
</dbReference>
<dbReference type="SMART" id="SM01008">
    <property type="entry name" value="Ald_Xan_dh_C"/>
    <property type="match status" value="1"/>
</dbReference>
<dbReference type="InterPro" id="IPR008274">
    <property type="entry name" value="AldOxase/xan_DH_MoCoBD1"/>
</dbReference>
<organism evidence="3 4">
    <name type="scientific">Maritimibacter harenae</name>
    <dbReference type="NCBI Taxonomy" id="2606218"/>
    <lineage>
        <taxon>Bacteria</taxon>
        <taxon>Pseudomonadati</taxon>
        <taxon>Pseudomonadota</taxon>
        <taxon>Alphaproteobacteria</taxon>
        <taxon>Rhodobacterales</taxon>
        <taxon>Roseobacteraceae</taxon>
        <taxon>Maritimibacter</taxon>
    </lineage>
</organism>
<evidence type="ECO:0000313" key="3">
    <source>
        <dbReference type="EMBL" id="MZR11737.1"/>
    </source>
</evidence>
<gene>
    <name evidence="3" type="ORF">GQE99_01745</name>
</gene>
<dbReference type="PANTHER" id="PTHR47495">
    <property type="entry name" value="ALDEHYDE DEHYDROGENASE"/>
    <property type="match status" value="1"/>
</dbReference>
<evidence type="ECO:0000259" key="2">
    <source>
        <dbReference type="SMART" id="SM01008"/>
    </source>
</evidence>
<dbReference type="PANTHER" id="PTHR47495:SF2">
    <property type="entry name" value="ALDEHYDE DEHYDROGENASE"/>
    <property type="match status" value="1"/>
</dbReference>
<dbReference type="InterPro" id="IPR019546">
    <property type="entry name" value="TAT_signal_bac_arc"/>
</dbReference>
<proteinExistence type="predicted"/>
<dbReference type="Gene3D" id="3.30.365.10">
    <property type="entry name" value="Aldehyde oxidase/xanthine dehydrogenase, molybdopterin binding domain"/>
    <property type="match status" value="4"/>
</dbReference>
<comment type="caution">
    <text evidence="3">The sequence shown here is derived from an EMBL/GenBank/DDBJ whole genome shotgun (WGS) entry which is preliminary data.</text>
</comment>
<keyword evidence="1" id="KW-0732">Signal</keyword>
<accession>A0A845M1Z3</accession>
<dbReference type="InterPro" id="IPR012368">
    <property type="entry name" value="OxRdtase_Mopterin-bd_su_IorB"/>
</dbReference>
<dbReference type="PROSITE" id="PS51318">
    <property type="entry name" value="TAT"/>
    <property type="match status" value="1"/>
</dbReference>
<dbReference type="GO" id="GO:0016491">
    <property type="term" value="F:oxidoreductase activity"/>
    <property type="evidence" value="ECO:0007669"/>
    <property type="project" value="InterPro"/>
</dbReference>
<protein>
    <submittedName>
        <fullName evidence="3">Molybdopterin-dependent oxidoreductase</fullName>
    </submittedName>
</protein>
<dbReference type="PIRSF" id="PIRSF036389">
    <property type="entry name" value="IOR_B"/>
    <property type="match status" value="1"/>
</dbReference>
<dbReference type="InterPro" id="IPR052516">
    <property type="entry name" value="N-heterocyclic_Hydroxylase"/>
</dbReference>
<dbReference type="NCBIfam" id="TIGR01409">
    <property type="entry name" value="TAT_signal_seq"/>
    <property type="match status" value="1"/>
</dbReference>
<dbReference type="InterPro" id="IPR000674">
    <property type="entry name" value="Ald_Oxase/Xan_DH_a/b"/>
</dbReference>
<reference evidence="3 4" key="1">
    <citation type="submission" date="2019-12" db="EMBL/GenBank/DDBJ databases">
        <title>Maritimibacter sp. nov. sp. isolated from sea sand.</title>
        <authorList>
            <person name="Kim J."/>
            <person name="Jeong S.E."/>
            <person name="Jung H.S."/>
            <person name="Jeon C.O."/>
        </authorList>
    </citation>
    <scope>NUCLEOTIDE SEQUENCE [LARGE SCALE GENOMIC DNA]</scope>
    <source>
        <strain evidence="3 4">DP07</strain>
    </source>
</reference>
<dbReference type="AlphaFoldDB" id="A0A845M1Z3"/>
<dbReference type="InterPro" id="IPR046867">
    <property type="entry name" value="AldOxase/xan_DH_MoCoBD2"/>
</dbReference>
<keyword evidence="4" id="KW-1185">Reference proteome</keyword>
<feature type="chain" id="PRO_5032874524" evidence="1">
    <location>
        <begin position="33"/>
        <end position="716"/>
    </location>
</feature>
<dbReference type="EMBL" id="WTUX01000005">
    <property type="protein sequence ID" value="MZR11737.1"/>
    <property type="molecule type" value="Genomic_DNA"/>
</dbReference>
<feature type="domain" description="Aldehyde oxidase/xanthine dehydrogenase a/b hammerhead" evidence="2">
    <location>
        <begin position="203"/>
        <end position="281"/>
    </location>
</feature>
<sequence length="716" mass="75496">MNIKTTRRAFLQGATAASAALVVGLNAKGAWAAAHGGEFMPNPFVKIADDGKVTVILKHFEMGQGTTTGLSTLLAEELDANWEDVGIEFAPADTATYMNTLMGVQGSGGSTAIANSYMQYREAGAAAKSLLIQAAAADWGVPAGEIQVKDGMVTHGDKSAGFGELVGKVPEGAEPDPALKSPAEFTKIGDASLPRKDSAAKTNGTAIFAMDVMPEGVVYAVLQRSPKFGGTLTSFDASAAMEVEGVVDVKETPMGVAVYATNTWAALQGREALETEWDFSNAETRSQDEIEAEYTAAMDNEEGLPARADGDAAGAIDGAAKTVEAEFHFPFLAHAPMEPLNCVVQVKDGKAQVWDGCQFHTVTQGAVGAVSGVGPENTAIETVYAGGSFGRRANFNSDYEVEATMAALALGDGRPVKLVWSREDDVRGGYYRPMTKHRVRAGIDADGNLVGWHSTMANKSIFKGTPMGDAVVVDGVDAFSVEGVADTEYTIPNFAVTLHDMESPVPMLWWRSVGHSHSGYAMEVAMDMAAEAAGRDPVEFRQQILAGAPRSLAVLNLAAEKAGWGGDLPEGWGRGVAVHKSFNTHVAQVAEVSVTDGDVKLERIVAAVDCGVPVNPDVIRAQVEGAIGYGLSHVMRQKITFTDGMVDQSNFPDYEPLRISDMPKIEVHIVQSSEAPTGIGEPGLPPAGPAVANAIYNAMGKRVMHLPMIDDGISFV</sequence>
<dbReference type="Pfam" id="PF20256">
    <property type="entry name" value="MoCoBD_2"/>
    <property type="match status" value="2"/>
</dbReference>